<feature type="compositionally biased region" description="Basic and acidic residues" evidence="1">
    <location>
        <begin position="26"/>
        <end position="43"/>
    </location>
</feature>
<dbReference type="InterPro" id="IPR004211">
    <property type="entry name" value="Endonuclease_7"/>
</dbReference>
<dbReference type="AlphaFoldDB" id="A0A974ADL9"/>
<keyword evidence="2" id="KW-0255">Endonuclease</keyword>
<dbReference type="InterPro" id="IPR044925">
    <property type="entry name" value="His-Me_finger_sf"/>
</dbReference>
<feature type="region of interest" description="Disordered" evidence="1">
    <location>
        <begin position="1"/>
        <end position="44"/>
    </location>
</feature>
<sequence>MKSLKSTTPTQSSRQRADLSNFTPEQKLEHRRAQWRKFDAKPERKARKAVTNKAYYDANLTSVERREAKAEYLKTWRRDNPVKERDGKLRQNYGITLQERDALLEVQGFVCAICAAEVPGGRGDWHTDHCHSSGLVRGILCQHCNLMLGHARDNTDTLARAITYLGK</sequence>
<gene>
    <name evidence="2" type="ORF">HU230_19040</name>
</gene>
<accession>A0A974ADL9</accession>
<comment type="caution">
    <text evidence="2">The sequence shown here is derived from an EMBL/GenBank/DDBJ whole genome shotgun (WGS) entry which is preliminary data.</text>
</comment>
<name>A0A974ADL9_9BRAD</name>
<protein>
    <submittedName>
        <fullName evidence="2">Endonuclease VII domain-containing protein</fullName>
    </submittedName>
</protein>
<dbReference type="Pfam" id="PF02945">
    <property type="entry name" value="Endonuclease_7"/>
    <property type="match status" value="1"/>
</dbReference>
<dbReference type="GO" id="GO:0004519">
    <property type="term" value="F:endonuclease activity"/>
    <property type="evidence" value="ECO:0007669"/>
    <property type="project" value="UniProtKB-KW"/>
</dbReference>
<dbReference type="SUPFAM" id="SSF54060">
    <property type="entry name" value="His-Me finger endonucleases"/>
    <property type="match status" value="1"/>
</dbReference>
<evidence type="ECO:0000256" key="1">
    <source>
        <dbReference type="SAM" id="MobiDB-lite"/>
    </source>
</evidence>
<feature type="compositionally biased region" description="Polar residues" evidence="1">
    <location>
        <begin position="1"/>
        <end position="24"/>
    </location>
</feature>
<keyword evidence="2" id="KW-0540">Nuclease</keyword>
<dbReference type="EMBL" id="JABWSX010000001">
    <property type="protein sequence ID" value="NVL07801.1"/>
    <property type="molecule type" value="Genomic_DNA"/>
</dbReference>
<dbReference type="InterPro" id="IPR038563">
    <property type="entry name" value="Endonuclease_7_sf"/>
</dbReference>
<dbReference type="RefSeq" id="WP_176531418.1">
    <property type="nucleotide sequence ID" value="NZ_CP088022.1"/>
</dbReference>
<evidence type="ECO:0000313" key="2">
    <source>
        <dbReference type="EMBL" id="NVL07801.1"/>
    </source>
</evidence>
<dbReference type="Gene3D" id="3.40.1800.10">
    <property type="entry name" value="His-Me finger endonucleases"/>
    <property type="match status" value="1"/>
</dbReference>
<reference evidence="2" key="1">
    <citation type="submission" date="2020-06" db="EMBL/GenBank/DDBJ databases">
        <title>Whole Genome Sequence of Bradyrhizobium sp. Strain 66S1MB.</title>
        <authorList>
            <person name="Bromfield E."/>
            <person name="Cloutier S."/>
        </authorList>
    </citation>
    <scope>NUCLEOTIDE SEQUENCE</scope>
    <source>
        <strain evidence="2">66S1MB</strain>
    </source>
</reference>
<proteinExistence type="predicted"/>
<keyword evidence="2" id="KW-0378">Hydrolase</keyword>
<organism evidence="2">
    <name type="scientific">Bradyrhizobium quebecense</name>
    <dbReference type="NCBI Taxonomy" id="2748629"/>
    <lineage>
        <taxon>Bacteria</taxon>
        <taxon>Pseudomonadati</taxon>
        <taxon>Pseudomonadota</taxon>
        <taxon>Alphaproteobacteria</taxon>
        <taxon>Hyphomicrobiales</taxon>
        <taxon>Nitrobacteraceae</taxon>
        <taxon>Bradyrhizobium</taxon>
    </lineage>
</organism>